<proteinExistence type="predicted"/>
<accession>A0A1X7UQH4</accession>
<dbReference type="EnsemblMetazoa" id="Aqu2.1.30240_001">
    <property type="protein sequence ID" value="Aqu2.1.30240_001"/>
    <property type="gene ID" value="Aqu2.1.30240"/>
</dbReference>
<organism evidence="1">
    <name type="scientific">Amphimedon queenslandica</name>
    <name type="common">Sponge</name>
    <dbReference type="NCBI Taxonomy" id="400682"/>
    <lineage>
        <taxon>Eukaryota</taxon>
        <taxon>Metazoa</taxon>
        <taxon>Porifera</taxon>
        <taxon>Demospongiae</taxon>
        <taxon>Heteroscleromorpha</taxon>
        <taxon>Haplosclerida</taxon>
        <taxon>Niphatidae</taxon>
        <taxon>Amphimedon</taxon>
    </lineage>
</organism>
<dbReference type="OrthoDB" id="289038at2759"/>
<reference evidence="1" key="1">
    <citation type="submission" date="2017-05" db="UniProtKB">
        <authorList>
            <consortium name="EnsemblMetazoa"/>
        </authorList>
    </citation>
    <scope>IDENTIFICATION</scope>
</reference>
<dbReference type="AlphaFoldDB" id="A0A1X7UQH4"/>
<name>A0A1X7UQH4_AMPQE</name>
<dbReference type="InParanoid" id="A0A1X7UQH4"/>
<evidence type="ECO:0000313" key="1">
    <source>
        <dbReference type="EnsemblMetazoa" id="Aqu2.1.30240_001"/>
    </source>
</evidence>
<sequence length="295" mass="33740">MISFLKVHQDELLPSVLDKAYELLNFAPYIPIERCRLVKYNHWYKVMEQSLDLDEFQHQTMGQVIGGARHYSFALFLETREENETFRKYNAGVKISVVDLSSGELGPAKPVRGQLGWTVEELKQHIGELFNMNSSCMRIVMEKYTDISDVSNAGGTLKEILYRIQLLYVSSDPEDYQKEFKDSLMYRIIDFHNNPIRLNITIPPGPEATPTTTNVTEGGIMMKIISINDEEKGQERKIQVQVDRRITLAQLKEELVPLIGVPPTGFRVCEISGYDKDYEMEGLDMTLKSTKSGSE</sequence>
<protein>
    <submittedName>
        <fullName evidence="1">Uncharacterized protein</fullName>
    </submittedName>
</protein>
<dbReference type="eggNOG" id="KOG4598">
    <property type="taxonomic scope" value="Eukaryota"/>
</dbReference>